<dbReference type="SUPFAM" id="SSF55729">
    <property type="entry name" value="Acyl-CoA N-acyltransferases (Nat)"/>
    <property type="match status" value="1"/>
</dbReference>
<protein>
    <recommendedName>
        <fullName evidence="1">N-acetyltransferase domain-containing protein</fullName>
    </recommendedName>
</protein>
<dbReference type="InterPro" id="IPR051531">
    <property type="entry name" value="N-acetyltransferase"/>
</dbReference>
<dbReference type="PANTHER" id="PTHR43792:SF1">
    <property type="entry name" value="N-ACETYLTRANSFERASE DOMAIN-CONTAINING PROTEIN"/>
    <property type="match status" value="1"/>
</dbReference>
<evidence type="ECO:0000313" key="3">
    <source>
        <dbReference type="Proteomes" id="UP000054342"/>
    </source>
</evidence>
<dbReference type="GeneID" id="25326396"/>
<dbReference type="RefSeq" id="XP_013316343.1">
    <property type="nucleotide sequence ID" value="XM_013460889.1"/>
</dbReference>
<dbReference type="PROSITE" id="PS51186">
    <property type="entry name" value="GNAT"/>
    <property type="match status" value="1"/>
</dbReference>
<dbReference type="HOGENOM" id="CLU_013985_24_0_1"/>
<dbReference type="InterPro" id="IPR000182">
    <property type="entry name" value="GNAT_dom"/>
</dbReference>
<dbReference type="Proteomes" id="UP000054342">
    <property type="component" value="Unassembled WGS sequence"/>
</dbReference>
<dbReference type="AlphaFoldDB" id="A0A0D2F6Y8"/>
<gene>
    <name evidence="2" type="ORF">PV05_04488</name>
</gene>
<keyword evidence="3" id="KW-1185">Reference proteome</keyword>
<reference evidence="2 3" key="1">
    <citation type="submission" date="2015-01" db="EMBL/GenBank/DDBJ databases">
        <title>The Genome Sequence of Exophiala xenobiotica CBS118157.</title>
        <authorList>
            <consortium name="The Broad Institute Genomics Platform"/>
            <person name="Cuomo C."/>
            <person name="de Hoog S."/>
            <person name="Gorbushina A."/>
            <person name="Stielow B."/>
            <person name="Teixiera M."/>
            <person name="Abouelleil A."/>
            <person name="Chapman S.B."/>
            <person name="Priest M."/>
            <person name="Young S.K."/>
            <person name="Wortman J."/>
            <person name="Nusbaum C."/>
            <person name="Birren B."/>
        </authorList>
    </citation>
    <scope>NUCLEOTIDE SEQUENCE [LARGE SCALE GENOMIC DNA]</scope>
    <source>
        <strain evidence="2 3">CBS 118157</strain>
    </source>
</reference>
<dbReference type="EMBL" id="KN847319">
    <property type="protein sequence ID" value="KIW55759.1"/>
    <property type="molecule type" value="Genomic_DNA"/>
</dbReference>
<dbReference type="Pfam" id="PF13302">
    <property type="entry name" value="Acetyltransf_3"/>
    <property type="match status" value="1"/>
</dbReference>
<dbReference type="GO" id="GO:0016747">
    <property type="term" value="F:acyltransferase activity, transferring groups other than amino-acyl groups"/>
    <property type="evidence" value="ECO:0007669"/>
    <property type="project" value="InterPro"/>
</dbReference>
<name>A0A0D2F6Y8_9EURO</name>
<feature type="domain" description="N-acetyltransferase" evidence="1">
    <location>
        <begin position="20"/>
        <end position="199"/>
    </location>
</feature>
<organism evidence="2 3">
    <name type="scientific">Exophiala xenobiotica</name>
    <dbReference type="NCBI Taxonomy" id="348802"/>
    <lineage>
        <taxon>Eukaryota</taxon>
        <taxon>Fungi</taxon>
        <taxon>Dikarya</taxon>
        <taxon>Ascomycota</taxon>
        <taxon>Pezizomycotina</taxon>
        <taxon>Eurotiomycetes</taxon>
        <taxon>Chaetothyriomycetidae</taxon>
        <taxon>Chaetothyriales</taxon>
        <taxon>Herpotrichiellaceae</taxon>
        <taxon>Exophiala</taxon>
    </lineage>
</organism>
<evidence type="ECO:0000313" key="2">
    <source>
        <dbReference type="EMBL" id="KIW55759.1"/>
    </source>
</evidence>
<evidence type="ECO:0000259" key="1">
    <source>
        <dbReference type="PROSITE" id="PS51186"/>
    </source>
</evidence>
<accession>A0A0D2F6Y8</accession>
<dbReference type="PANTHER" id="PTHR43792">
    <property type="entry name" value="GNAT FAMILY, PUTATIVE (AFU_ORTHOLOGUE AFUA_3G00765)-RELATED-RELATED"/>
    <property type="match status" value="1"/>
</dbReference>
<sequence length="200" mass="22771">MKTTRPVFPVPPPPIVTPRLLLRPIQQTDLAAFVVLRNQAEVMKWTSQGKPDASQDATQVWMNRFLPPNDATTFNFAVEERLLPGKAIGVMGCYIIEPPEVGYMFVKEAWGKGYATEAFQGWLQAYWQLPRKEVVINEDDDDNTDTWRPEVLTADTVENNLGSARILAKYGFQKVSEEMIVEHGETVRLIHLELARPESW</sequence>
<proteinExistence type="predicted"/>
<dbReference type="Gene3D" id="3.40.630.30">
    <property type="match status" value="1"/>
</dbReference>
<dbReference type="InterPro" id="IPR016181">
    <property type="entry name" value="Acyl_CoA_acyltransferase"/>
</dbReference>